<dbReference type="GO" id="GO:0042802">
    <property type="term" value="F:identical protein binding"/>
    <property type="evidence" value="ECO:0007669"/>
    <property type="project" value="EnsemblFungi"/>
</dbReference>
<dbReference type="SUPFAM" id="SSF143113">
    <property type="entry name" value="NAP-like"/>
    <property type="match status" value="1"/>
</dbReference>
<dbReference type="GO" id="GO:0042393">
    <property type="term" value="F:histone binding"/>
    <property type="evidence" value="ECO:0007669"/>
    <property type="project" value="EnsemblFungi"/>
</dbReference>
<feature type="coiled-coil region" evidence="3">
    <location>
        <begin position="6"/>
        <end position="33"/>
    </location>
</feature>
<dbReference type="InterPro" id="IPR037231">
    <property type="entry name" value="NAP-like_sf"/>
</dbReference>
<evidence type="ECO:0000313" key="6">
    <source>
        <dbReference type="Proteomes" id="UP000190274"/>
    </source>
</evidence>
<keyword evidence="6" id="KW-1185">Reference proteome</keyword>
<protein>
    <submittedName>
        <fullName evidence="5">LADA_0H03048g1_1</fullName>
    </submittedName>
</protein>
<feature type="region of interest" description="Disordered" evidence="4">
    <location>
        <begin position="235"/>
        <end position="266"/>
    </location>
</feature>
<feature type="compositionally biased region" description="Acidic residues" evidence="4">
    <location>
        <begin position="235"/>
        <end position="245"/>
    </location>
</feature>
<dbReference type="OrthoDB" id="19419at2759"/>
<evidence type="ECO:0000256" key="1">
    <source>
        <dbReference type="ARBA" id="ARBA00009947"/>
    </source>
</evidence>
<name>A0A1G4K033_9SACH</name>
<dbReference type="Proteomes" id="UP000190274">
    <property type="component" value="Chromosome H"/>
</dbReference>
<evidence type="ECO:0000256" key="2">
    <source>
        <dbReference type="RuleBase" id="RU003876"/>
    </source>
</evidence>
<dbReference type="Pfam" id="PF00956">
    <property type="entry name" value="NAP"/>
    <property type="match status" value="1"/>
</dbReference>
<dbReference type="GO" id="GO:0005829">
    <property type="term" value="C:cytosol"/>
    <property type="evidence" value="ECO:0007669"/>
    <property type="project" value="EnsemblFungi"/>
</dbReference>
<dbReference type="AlphaFoldDB" id="A0A1G4K033"/>
<keyword evidence="3" id="KW-0175">Coiled coil</keyword>
<comment type="similarity">
    <text evidence="1 2">Belongs to the nucleosome assembly protein (NAP) family.</text>
</comment>
<reference evidence="5 6" key="1">
    <citation type="submission" date="2016-03" db="EMBL/GenBank/DDBJ databases">
        <authorList>
            <person name="Devillers H."/>
        </authorList>
    </citation>
    <scope>NUCLEOTIDE SEQUENCE [LARGE SCALE GENOMIC DNA]</scope>
    <source>
        <strain evidence="5">CBS 10888</strain>
    </source>
</reference>
<dbReference type="Gene3D" id="3.30.1120.90">
    <property type="entry name" value="Nucleosome assembly protein"/>
    <property type="match status" value="1"/>
</dbReference>
<dbReference type="PANTHER" id="PTHR11875">
    <property type="entry name" value="TESTIS-SPECIFIC Y-ENCODED PROTEIN"/>
    <property type="match status" value="1"/>
</dbReference>
<dbReference type="GO" id="GO:0006303">
    <property type="term" value="P:double-strand break repair via nonhomologous end joining"/>
    <property type="evidence" value="ECO:0007669"/>
    <property type="project" value="EnsemblFungi"/>
</dbReference>
<dbReference type="InterPro" id="IPR002164">
    <property type="entry name" value="NAP_family"/>
</dbReference>
<dbReference type="GO" id="GO:0005634">
    <property type="term" value="C:nucleus"/>
    <property type="evidence" value="ECO:0007669"/>
    <property type="project" value="EnsemblFungi"/>
</dbReference>
<accession>A0A1G4K033</accession>
<dbReference type="GO" id="GO:0006334">
    <property type="term" value="P:nucleosome assembly"/>
    <property type="evidence" value="ECO:0007669"/>
    <property type="project" value="EnsemblFungi"/>
</dbReference>
<gene>
    <name evidence="5" type="ORF">LADA_0H03048G</name>
</gene>
<dbReference type="GO" id="GO:0070775">
    <property type="term" value="C:H3 histone acetyltransferase complex"/>
    <property type="evidence" value="ECO:0007669"/>
    <property type="project" value="EnsemblFungi"/>
</dbReference>
<dbReference type="STRING" id="1266660.A0A1G4K033"/>
<dbReference type="GO" id="GO:0010698">
    <property type="term" value="F:acetyltransferase activator activity"/>
    <property type="evidence" value="ECO:0007669"/>
    <property type="project" value="EnsemblFungi"/>
</dbReference>
<evidence type="ECO:0000256" key="3">
    <source>
        <dbReference type="SAM" id="Coils"/>
    </source>
</evidence>
<dbReference type="EMBL" id="LT598461">
    <property type="protein sequence ID" value="SCU96846.1"/>
    <property type="molecule type" value="Genomic_DNA"/>
</dbReference>
<sequence length="266" mass="30448">MDEANLTKSLEALAGVEDDVEAVEREVEILRLSKLSPIYATRNKAIVGIPEFWKVVLSQHSDFANYVRAADLKYVDCINSISVKWPCTDDTTADNREFSITIDFEGIEGDFDSQVVTKVFKIEHDVSKLRYKGKATEEELLRDEELGFLTSTPCEIKWPKSFNHINPGLVVDKSTVEGKKNYRTGMKSLFAWFKWTGLKLGKEFPNGDGLAALFRDDIFPNCTKYYTEAQIDLEDENIEEEDMSDEPLQLDSDFDDYERDSKRHKA</sequence>
<evidence type="ECO:0000313" key="5">
    <source>
        <dbReference type="EMBL" id="SCU96846.1"/>
    </source>
</evidence>
<organism evidence="5 6">
    <name type="scientific">Lachancea dasiensis</name>
    <dbReference type="NCBI Taxonomy" id="1072105"/>
    <lineage>
        <taxon>Eukaryota</taxon>
        <taxon>Fungi</taxon>
        <taxon>Dikarya</taxon>
        <taxon>Ascomycota</taxon>
        <taxon>Saccharomycotina</taxon>
        <taxon>Saccharomycetes</taxon>
        <taxon>Saccharomycetales</taxon>
        <taxon>Saccharomycetaceae</taxon>
        <taxon>Lachancea</taxon>
    </lineage>
</organism>
<dbReference type="GO" id="GO:0006335">
    <property type="term" value="P:DNA replication-dependent chromatin assembly"/>
    <property type="evidence" value="ECO:0007669"/>
    <property type="project" value="EnsemblFungi"/>
</dbReference>
<proteinExistence type="inferred from homology"/>
<evidence type="ECO:0000256" key="4">
    <source>
        <dbReference type="SAM" id="MobiDB-lite"/>
    </source>
</evidence>